<evidence type="ECO:0000313" key="4">
    <source>
        <dbReference type="EMBL" id="MCV2873550.1"/>
    </source>
</evidence>
<organism evidence="4 5">
    <name type="scientific">Albidovulum litorale</name>
    <dbReference type="NCBI Taxonomy" id="2984134"/>
    <lineage>
        <taxon>Bacteria</taxon>
        <taxon>Pseudomonadati</taxon>
        <taxon>Pseudomonadota</taxon>
        <taxon>Alphaproteobacteria</taxon>
        <taxon>Rhodobacterales</taxon>
        <taxon>Paracoccaceae</taxon>
        <taxon>Albidovulum</taxon>
    </lineage>
</organism>
<sequence>MPFPIDVSSPVRFPGPPPSAADVVVVGGGVIGVMTAWFLAKRGVKVVLCEKGRIAGEQSSRNWGWVRKQGRDPAELPVMIEAMSIWKGLAEEVGADLGFRQTGVLYAANTAKAMAGYEAWMGHARAHGLDTKLLGQAELQAMLPNAAGWIGGLWTASDARAEPWIAVTRLADALATKGVSVVENCAVRALDVSAGRVSGVVTESGRIRADRVVLAGGAWSSLLARRHGVNLPQLSVRATVTATEPMPEIWSGAVADSHFAIRRRADGGYTLAGGHFHEFFIGPDAFRHLGAYWTQIRADISGTRFLPAAPGGYPDAWGTKRFWGEDDESPFERMRILSPDPNMTMVERLRDRFAAAFPAVGRPGIAQAWAGMIDTMPDVVPVIDHVAALPGLTMATGMSAHGFGIGPGVGRVVADLVEGRAPGHDLSRFRFGRFSDGSKIVLGPSL</sequence>
<dbReference type="Gene3D" id="3.30.9.10">
    <property type="entry name" value="D-Amino Acid Oxidase, subunit A, domain 2"/>
    <property type="match status" value="2"/>
</dbReference>
<evidence type="ECO:0000256" key="1">
    <source>
        <dbReference type="ARBA" id="ARBA00009410"/>
    </source>
</evidence>
<protein>
    <submittedName>
        <fullName evidence="4">FAD-binding oxidoreductase</fullName>
    </submittedName>
</protein>
<proteinExistence type="inferred from homology"/>
<keyword evidence="5" id="KW-1185">Reference proteome</keyword>
<dbReference type="EMBL" id="JAOWKZ010000003">
    <property type="protein sequence ID" value="MCV2873550.1"/>
    <property type="molecule type" value="Genomic_DNA"/>
</dbReference>
<dbReference type="PANTHER" id="PTHR13847">
    <property type="entry name" value="SARCOSINE DEHYDROGENASE-RELATED"/>
    <property type="match status" value="1"/>
</dbReference>
<comment type="caution">
    <text evidence="4">The sequence shown here is derived from an EMBL/GenBank/DDBJ whole genome shotgun (WGS) entry which is preliminary data.</text>
</comment>
<evidence type="ECO:0000313" key="5">
    <source>
        <dbReference type="Proteomes" id="UP001652564"/>
    </source>
</evidence>
<name>A0ABT2ZRI2_9RHOB</name>
<dbReference type="SUPFAM" id="SSF51905">
    <property type="entry name" value="FAD/NAD(P)-binding domain"/>
    <property type="match status" value="1"/>
</dbReference>
<evidence type="ECO:0000259" key="3">
    <source>
        <dbReference type="Pfam" id="PF01266"/>
    </source>
</evidence>
<dbReference type="PANTHER" id="PTHR13847:SF280">
    <property type="entry name" value="D-AMINO ACID DEHYDROGENASE"/>
    <property type="match status" value="1"/>
</dbReference>
<dbReference type="Gene3D" id="3.50.50.60">
    <property type="entry name" value="FAD/NAD(P)-binding domain"/>
    <property type="match status" value="2"/>
</dbReference>
<reference evidence="4 5" key="1">
    <citation type="submission" date="2022-10" db="EMBL/GenBank/DDBJ databases">
        <title>Defluviimonas sp. nov., isolated from ocean surface sediments.</title>
        <authorList>
            <person name="He W."/>
            <person name="Wang L."/>
            <person name="Zhang D.-F."/>
        </authorList>
    </citation>
    <scope>NUCLEOTIDE SEQUENCE [LARGE SCALE GENOMIC DNA]</scope>
    <source>
        <strain evidence="4 5">WL0050</strain>
    </source>
</reference>
<dbReference type="InterPro" id="IPR006076">
    <property type="entry name" value="FAD-dep_OxRdtase"/>
</dbReference>
<dbReference type="RefSeq" id="WP_263740754.1">
    <property type="nucleotide sequence ID" value="NZ_JAOWKZ010000003.1"/>
</dbReference>
<feature type="domain" description="FAD dependent oxidoreductase" evidence="3">
    <location>
        <begin position="22"/>
        <end position="416"/>
    </location>
</feature>
<dbReference type="InterPro" id="IPR036188">
    <property type="entry name" value="FAD/NAD-bd_sf"/>
</dbReference>
<gene>
    <name evidence="4" type="ORF">OEZ71_14710</name>
</gene>
<keyword evidence="2" id="KW-0560">Oxidoreductase</keyword>
<evidence type="ECO:0000256" key="2">
    <source>
        <dbReference type="ARBA" id="ARBA00023002"/>
    </source>
</evidence>
<dbReference type="Pfam" id="PF01266">
    <property type="entry name" value="DAO"/>
    <property type="match status" value="1"/>
</dbReference>
<accession>A0ABT2ZRI2</accession>
<dbReference type="Proteomes" id="UP001652564">
    <property type="component" value="Unassembled WGS sequence"/>
</dbReference>
<comment type="similarity">
    <text evidence="1">Belongs to the DadA oxidoreductase family.</text>
</comment>